<evidence type="ECO:0000313" key="2">
    <source>
        <dbReference type="Proteomes" id="UP000619244"/>
    </source>
</evidence>
<reference evidence="1" key="1">
    <citation type="journal article" date="2014" name="Int. J. Syst. Evol. Microbiol.">
        <title>Complete genome sequence of Corynebacterium casei LMG S-19264T (=DSM 44701T), isolated from a smear-ripened cheese.</title>
        <authorList>
            <consortium name="US DOE Joint Genome Institute (JGI-PGF)"/>
            <person name="Walter F."/>
            <person name="Albersmeier A."/>
            <person name="Kalinowski J."/>
            <person name="Ruckert C."/>
        </authorList>
    </citation>
    <scope>NUCLEOTIDE SEQUENCE</scope>
    <source>
        <strain evidence="1">JCM 4790</strain>
    </source>
</reference>
<reference evidence="1" key="2">
    <citation type="submission" date="2020-09" db="EMBL/GenBank/DDBJ databases">
        <authorList>
            <person name="Sun Q."/>
            <person name="Ohkuma M."/>
        </authorList>
    </citation>
    <scope>NUCLEOTIDE SEQUENCE</scope>
    <source>
        <strain evidence="1">JCM 4790</strain>
    </source>
</reference>
<proteinExistence type="predicted"/>
<protein>
    <submittedName>
        <fullName evidence="1">Uncharacterized protein</fullName>
    </submittedName>
</protein>
<dbReference type="EMBL" id="BMVU01000103">
    <property type="protein sequence ID" value="GGY15820.1"/>
    <property type="molecule type" value="Genomic_DNA"/>
</dbReference>
<organism evidence="1 2">
    <name type="scientific">Streptomyces minutiscleroticus</name>
    <dbReference type="NCBI Taxonomy" id="68238"/>
    <lineage>
        <taxon>Bacteria</taxon>
        <taxon>Bacillati</taxon>
        <taxon>Actinomycetota</taxon>
        <taxon>Actinomycetes</taxon>
        <taxon>Kitasatosporales</taxon>
        <taxon>Streptomycetaceae</taxon>
        <taxon>Streptomyces</taxon>
    </lineage>
</organism>
<keyword evidence="2" id="KW-1185">Reference proteome</keyword>
<gene>
    <name evidence="1" type="ORF">GCM10010358_79630</name>
</gene>
<evidence type="ECO:0000313" key="1">
    <source>
        <dbReference type="EMBL" id="GGY15820.1"/>
    </source>
</evidence>
<dbReference type="AlphaFoldDB" id="A0A918P2F2"/>
<dbReference type="Proteomes" id="UP000619244">
    <property type="component" value="Unassembled WGS sequence"/>
</dbReference>
<sequence length="129" mass="12594">MRDQSLRVVSVLRDFKYVLTSEEPVNNCSEAKEAAGVDAVDGVALGVEVGVLFLAGGVGLGEAADVGVVVAGLEVVQAGGVLVVAGEAVGLGDRFGGLGEQADAAGAVGVDLAALPCGRSGSVTGPICQ</sequence>
<name>A0A918P2F2_9ACTN</name>
<comment type="caution">
    <text evidence="1">The sequence shown here is derived from an EMBL/GenBank/DDBJ whole genome shotgun (WGS) entry which is preliminary data.</text>
</comment>
<accession>A0A918P2F2</accession>